<accession>A0AAU7PGX8</accession>
<sequence>MNTISITYYTTKKYVCCLLSLKTNDDMFEMAAYTLELSEDGFQCHEAYSNTREDTIDTTLMQEDELFQESLVWDKKYYCDFDFLCLIQKEMKRIFDNYPVKRLSTKPEQYRRILFRYED</sequence>
<dbReference type="EMBL" id="PP777464">
    <property type="protein sequence ID" value="XBS49210.1"/>
    <property type="molecule type" value="Genomic_DNA"/>
</dbReference>
<reference evidence="1" key="1">
    <citation type="submission" date="2024-05" db="EMBL/GenBank/DDBJ databases">
        <authorList>
            <person name="Badawy S."/>
            <person name="Skurnik M."/>
        </authorList>
    </citation>
    <scope>NUCLEOTIDE SEQUENCE</scope>
</reference>
<organism evidence="1">
    <name type="scientific">Escherichia phage fEgEco12</name>
    <dbReference type="NCBI Taxonomy" id="3158837"/>
    <lineage>
        <taxon>Viruses</taxon>
        <taxon>Duplodnaviria</taxon>
        <taxon>Heunggongvirae</taxon>
        <taxon>Uroviricota</taxon>
        <taxon>Caudoviricetes</taxon>
    </lineage>
</organism>
<evidence type="ECO:0000313" key="1">
    <source>
        <dbReference type="EMBL" id="XBS49210.1"/>
    </source>
</evidence>
<protein>
    <submittedName>
        <fullName evidence="1">Uncharacterized protein</fullName>
    </submittedName>
</protein>
<proteinExistence type="predicted"/>
<name>A0AAU7PGX8_9CAUD</name>